<sequence length="626" mass="70750">MMKRWNPIWLTLGILLSCARRRDSMCPVPSLPYSVTAASAFRAMGIDWRVQDPVAQQRMLDRLQDFLKRYSQDGLIPFVFLDIALLHIERGEWDQAERWLKAVESISPGVARDRMMVVRARLYRKRGDIAHAKQLLSPLAGKLVDEESQELWSEEMTLTVSEEGSAGELFGYADMWLNSVPEIRRLRVRREIADLFSHQPYWALERALRDRKRQSRMAPMSRVVREILQECLVDVALRDQNIELAHWLWSFDEGLRFLSPEKRAFLASLALQKAHPIVHQREEAALGVVITSATQALAESSAAVLQGMTWTLERMYKERDPKDRPRLLIKREEEVGGMEHALAVLEQSGAVVIFAALTSESADQALAWSQTASVPVMLLAMPSAGKGGAYGFVVGSSREQEEEVLVSALHAQKLEWDQGVREDSTESHFEEPACQQSFSMMGGLVPLIDWKRQRLWLLTGEKRCAIDFLEQAAERKAKGVIALGLASATVARPLPHATVLVASAGQFPVLEPAINKEVVLENDELYDFWGAFARPPDWWMALGRDAAVLACNALVEMASQQTEWKGIREYRYGFREALLRVQPDLWTTKEHGFAGSPILHRTIEVFPLLSTSATRGFHQGDRKKSN</sequence>
<keyword evidence="2" id="KW-1185">Reference proteome</keyword>
<dbReference type="Proteomes" id="UP000185544">
    <property type="component" value="Chromosome"/>
</dbReference>
<accession>A0A1L6MZ87</accession>
<protein>
    <submittedName>
        <fullName evidence="1">Uncharacterized protein</fullName>
    </submittedName>
</protein>
<dbReference type="SUPFAM" id="SSF53822">
    <property type="entry name" value="Periplasmic binding protein-like I"/>
    <property type="match status" value="1"/>
</dbReference>
<dbReference type="InterPro" id="IPR028082">
    <property type="entry name" value="Peripla_BP_I"/>
</dbReference>
<dbReference type="OrthoDB" id="5496652at2"/>
<gene>
    <name evidence="1" type="ORF">BCY86_08515</name>
</gene>
<proteinExistence type="predicted"/>
<reference evidence="1 2" key="1">
    <citation type="submission" date="2016-08" db="EMBL/GenBank/DDBJ databases">
        <title>Identification and validation of antigenic proteins from Pajaroellobacter abortibovis using de-novo genome sequence assembly and reverse vaccinology.</title>
        <authorList>
            <person name="Welly B.T."/>
            <person name="Miller M.R."/>
            <person name="Stott J.L."/>
            <person name="Blanchard M.T."/>
            <person name="Islas-Trejo A.D."/>
            <person name="O'Rourke S.M."/>
            <person name="Young A.E."/>
            <person name="Medrano J.F."/>
            <person name="Van Eenennaam A.L."/>
        </authorList>
    </citation>
    <scope>NUCLEOTIDE SEQUENCE [LARGE SCALE GENOMIC DNA]</scope>
    <source>
        <strain evidence="1 2">BTF92-0548A/99-0131</strain>
    </source>
</reference>
<dbReference type="AlphaFoldDB" id="A0A1L6MZ87"/>
<dbReference type="KEGG" id="pabo:BCY86_08515"/>
<dbReference type="RefSeq" id="WP_075277384.1">
    <property type="nucleotide sequence ID" value="NZ_CP016908.1"/>
</dbReference>
<dbReference type="STRING" id="1882918.BCY86_08515"/>
<dbReference type="PROSITE" id="PS51257">
    <property type="entry name" value="PROKAR_LIPOPROTEIN"/>
    <property type="match status" value="1"/>
</dbReference>
<dbReference type="EMBL" id="CP016908">
    <property type="protein sequence ID" value="APS00715.1"/>
    <property type="molecule type" value="Genomic_DNA"/>
</dbReference>
<evidence type="ECO:0000313" key="2">
    <source>
        <dbReference type="Proteomes" id="UP000185544"/>
    </source>
</evidence>
<name>A0A1L6MZ87_9BACT</name>
<organism evidence="1 2">
    <name type="scientific">Pajaroellobacter abortibovis</name>
    <dbReference type="NCBI Taxonomy" id="1882918"/>
    <lineage>
        <taxon>Bacteria</taxon>
        <taxon>Pseudomonadati</taxon>
        <taxon>Myxococcota</taxon>
        <taxon>Polyangia</taxon>
        <taxon>Polyangiales</taxon>
        <taxon>Polyangiaceae</taxon>
    </lineage>
</organism>
<evidence type="ECO:0000313" key="1">
    <source>
        <dbReference type="EMBL" id="APS00715.1"/>
    </source>
</evidence>